<organism evidence="3 4">
    <name type="scientific">Bugula neritina</name>
    <name type="common">Brown bryozoan</name>
    <name type="synonym">Sertularia neritina</name>
    <dbReference type="NCBI Taxonomy" id="10212"/>
    <lineage>
        <taxon>Eukaryota</taxon>
        <taxon>Metazoa</taxon>
        <taxon>Spiralia</taxon>
        <taxon>Lophotrochozoa</taxon>
        <taxon>Bryozoa</taxon>
        <taxon>Gymnolaemata</taxon>
        <taxon>Cheilostomatida</taxon>
        <taxon>Flustrina</taxon>
        <taxon>Buguloidea</taxon>
        <taxon>Bugulidae</taxon>
        <taxon>Bugula</taxon>
    </lineage>
</organism>
<name>A0A7J7J6T5_BUGNE</name>
<dbReference type="InterPro" id="IPR036259">
    <property type="entry name" value="MFS_trans_sf"/>
</dbReference>
<dbReference type="EMBL" id="VXIV02003034">
    <property type="protein sequence ID" value="KAF6021454.1"/>
    <property type="molecule type" value="Genomic_DNA"/>
</dbReference>
<feature type="transmembrane region" description="Helical" evidence="2">
    <location>
        <begin position="21"/>
        <end position="41"/>
    </location>
</feature>
<proteinExistence type="predicted"/>
<keyword evidence="2" id="KW-0472">Membrane</keyword>
<feature type="region of interest" description="Disordered" evidence="1">
    <location>
        <begin position="43"/>
        <end position="74"/>
    </location>
</feature>
<dbReference type="AlphaFoldDB" id="A0A7J7J6T5"/>
<evidence type="ECO:0000313" key="3">
    <source>
        <dbReference type="EMBL" id="KAF6021454.1"/>
    </source>
</evidence>
<gene>
    <name evidence="3" type="ORF">EB796_020241</name>
</gene>
<feature type="compositionally biased region" description="Acidic residues" evidence="1">
    <location>
        <begin position="54"/>
        <end position="68"/>
    </location>
</feature>
<dbReference type="SUPFAM" id="SSF103473">
    <property type="entry name" value="MFS general substrate transporter"/>
    <property type="match status" value="1"/>
</dbReference>
<reference evidence="3" key="1">
    <citation type="submission" date="2020-06" db="EMBL/GenBank/DDBJ databases">
        <title>Draft genome of Bugula neritina, a colonial animal packing powerful symbionts and potential medicines.</title>
        <authorList>
            <person name="Rayko M."/>
        </authorList>
    </citation>
    <scope>NUCLEOTIDE SEQUENCE [LARGE SCALE GENOMIC DNA]</scope>
    <source>
        <strain evidence="3">Kwan_BN1</strain>
    </source>
</reference>
<dbReference type="Proteomes" id="UP000593567">
    <property type="component" value="Unassembled WGS sequence"/>
</dbReference>
<dbReference type="OrthoDB" id="3639251at2759"/>
<dbReference type="Gene3D" id="1.20.1250.20">
    <property type="entry name" value="MFS general substrate transporter like domains"/>
    <property type="match status" value="1"/>
</dbReference>
<evidence type="ECO:0000256" key="2">
    <source>
        <dbReference type="SAM" id="Phobius"/>
    </source>
</evidence>
<accession>A0A7J7J6T5</accession>
<sequence>MSYAFGNFLYDANIMDEGWRWVFYISSMMALPVAALLFITVKESPPSSSTPVSNDDDEDDCPLLEEDPQPTQPSWSEKLKELFFAFLSPPLLMLCLAGSIRNAGGYTWAVNTQLSSKVSTRPLNRSVPT</sequence>
<comment type="caution">
    <text evidence="3">The sequence shown here is derived from an EMBL/GenBank/DDBJ whole genome shotgun (WGS) entry which is preliminary data.</text>
</comment>
<keyword evidence="4" id="KW-1185">Reference proteome</keyword>
<keyword evidence="2" id="KW-1133">Transmembrane helix</keyword>
<keyword evidence="2" id="KW-0812">Transmembrane</keyword>
<feature type="transmembrane region" description="Helical" evidence="2">
    <location>
        <begin position="82"/>
        <end position="100"/>
    </location>
</feature>
<protein>
    <submittedName>
        <fullName evidence="3">Uncharacterized protein</fullName>
    </submittedName>
</protein>
<evidence type="ECO:0000256" key="1">
    <source>
        <dbReference type="SAM" id="MobiDB-lite"/>
    </source>
</evidence>
<evidence type="ECO:0000313" key="4">
    <source>
        <dbReference type="Proteomes" id="UP000593567"/>
    </source>
</evidence>